<dbReference type="PANTHER" id="PTHR43248:SF2">
    <property type="entry name" value="PROLYL AMINOPEPTIDASE"/>
    <property type="match status" value="1"/>
</dbReference>
<dbReference type="EC" id="3.4.11.5" evidence="4"/>
<dbReference type="RefSeq" id="WP_183357221.1">
    <property type="nucleotide sequence ID" value="NZ_BAABKR010000008.1"/>
</dbReference>
<protein>
    <submittedName>
        <fullName evidence="4">Proline iminopeptidase</fullName>
        <ecNumber evidence="4">3.4.11.5</ecNumber>
    </submittedName>
</protein>
<keyword evidence="4" id="KW-0031">Aminopeptidase</keyword>
<dbReference type="InterPro" id="IPR051601">
    <property type="entry name" value="Serine_prot/Carboxylest_S33"/>
</dbReference>
<sequence>MTASRQLIDGTRITDHRVSVPLNWAEPEGEQITVYAREFVAAEALAEGEPHVQQLPYLLFLQGGPGGKGNRPPKLSGWMAELGKDFRIIMLDQRGTGLSTPLNRQSLTSRGSAAHQAAHLRRFRADSIVEDAEALRAQLGIASWTVFGQSFGGFCTLTYLSFRPQGMNRALITGGLTQLTGHADRVYQHTYQKVAARNAEHFTRFPEDRDTLDAVVAHLRENDVRLLDGSALTVARLQLLGLLLGGNAKADTLHYLLEEAFMGPERTQLSDTFLAAVGQHISFASNPLYAVMHESIYGQPAELAGGRGSTDWAAQRVRDEFAEFSPEAASPLLLGEMILREHVQLDPVLEPLFETANEVAAIDDWAPLYDLDQLARNTVPAAAAVYTDDVFVPRELALETAERVRGLSVYETDQFHHDGISDDGPAILRELLSRTEF</sequence>
<comment type="similarity">
    <text evidence="1">Belongs to the peptidase S33 family.</text>
</comment>
<dbReference type="Proteomes" id="UP000547528">
    <property type="component" value="Unassembled WGS sequence"/>
</dbReference>
<gene>
    <name evidence="4" type="ORF">FHX47_000417</name>
</gene>
<name>A0A7W5TT06_9MICC</name>
<dbReference type="InterPro" id="IPR000073">
    <property type="entry name" value="AB_hydrolase_1"/>
</dbReference>
<dbReference type="GO" id="GO:0004177">
    <property type="term" value="F:aminopeptidase activity"/>
    <property type="evidence" value="ECO:0007669"/>
    <property type="project" value="UniProtKB-KW"/>
</dbReference>
<evidence type="ECO:0000313" key="5">
    <source>
        <dbReference type="Proteomes" id="UP000547528"/>
    </source>
</evidence>
<dbReference type="GO" id="GO:0006508">
    <property type="term" value="P:proteolysis"/>
    <property type="evidence" value="ECO:0007669"/>
    <property type="project" value="InterPro"/>
</dbReference>
<comment type="caution">
    <text evidence="4">The sequence shown here is derived from an EMBL/GenBank/DDBJ whole genome shotgun (WGS) entry which is preliminary data.</text>
</comment>
<proteinExistence type="inferred from homology"/>
<reference evidence="4 5" key="1">
    <citation type="submission" date="2020-08" db="EMBL/GenBank/DDBJ databases">
        <title>Sequencing the genomes of 1000 actinobacteria strains.</title>
        <authorList>
            <person name="Klenk H.-P."/>
        </authorList>
    </citation>
    <scope>NUCLEOTIDE SEQUENCE [LARGE SCALE GENOMIC DNA]</scope>
    <source>
        <strain evidence="4 5">DSM 28238</strain>
    </source>
</reference>
<dbReference type="Pfam" id="PF00561">
    <property type="entry name" value="Abhydrolase_1"/>
    <property type="match status" value="1"/>
</dbReference>
<accession>A0A7W5TT06</accession>
<dbReference type="SUPFAM" id="SSF53474">
    <property type="entry name" value="alpha/beta-Hydrolases"/>
    <property type="match status" value="1"/>
</dbReference>
<dbReference type="EMBL" id="JACIBT010000001">
    <property type="protein sequence ID" value="MBB3666824.1"/>
    <property type="molecule type" value="Genomic_DNA"/>
</dbReference>
<dbReference type="AlphaFoldDB" id="A0A7W5TT06"/>
<keyword evidence="4" id="KW-0645">Protease</keyword>
<evidence type="ECO:0000313" key="4">
    <source>
        <dbReference type="EMBL" id="MBB3666824.1"/>
    </source>
</evidence>
<evidence type="ECO:0000256" key="1">
    <source>
        <dbReference type="ARBA" id="ARBA00010088"/>
    </source>
</evidence>
<evidence type="ECO:0000256" key="2">
    <source>
        <dbReference type="ARBA" id="ARBA00022801"/>
    </source>
</evidence>
<evidence type="ECO:0000259" key="3">
    <source>
        <dbReference type="Pfam" id="PF00561"/>
    </source>
</evidence>
<feature type="domain" description="AB hydrolase-1" evidence="3">
    <location>
        <begin position="57"/>
        <end position="217"/>
    </location>
</feature>
<keyword evidence="2 4" id="KW-0378">Hydrolase</keyword>
<organism evidence="4 5">
    <name type="scientific">Garicola koreensis</name>
    <dbReference type="NCBI Taxonomy" id="1262554"/>
    <lineage>
        <taxon>Bacteria</taxon>
        <taxon>Bacillati</taxon>
        <taxon>Actinomycetota</taxon>
        <taxon>Actinomycetes</taxon>
        <taxon>Micrococcales</taxon>
        <taxon>Micrococcaceae</taxon>
        <taxon>Garicola</taxon>
    </lineage>
</organism>
<keyword evidence="5" id="KW-1185">Reference proteome</keyword>
<dbReference type="PANTHER" id="PTHR43248">
    <property type="entry name" value="2-SUCCINYL-6-HYDROXY-2,4-CYCLOHEXADIENE-1-CARBOXYLATE SYNTHASE"/>
    <property type="match status" value="1"/>
</dbReference>
<dbReference type="InterPro" id="IPR002410">
    <property type="entry name" value="Peptidase_S33"/>
</dbReference>
<dbReference type="Gene3D" id="3.40.50.1820">
    <property type="entry name" value="alpha/beta hydrolase"/>
    <property type="match status" value="1"/>
</dbReference>
<dbReference type="PRINTS" id="PR00793">
    <property type="entry name" value="PROAMNOPTASE"/>
</dbReference>
<dbReference type="InterPro" id="IPR029058">
    <property type="entry name" value="AB_hydrolase_fold"/>
</dbReference>